<evidence type="ECO:0000313" key="2">
    <source>
        <dbReference type="EMBL" id="PXX21164.1"/>
    </source>
</evidence>
<name>A0A318HRN2_9BACT</name>
<dbReference type="AlphaFoldDB" id="A0A318HRN2"/>
<sequence>MEGWSVWLVPTLYLASILSVTRQRFTKHYFIDDRRIASKMGVGIFQNAYGRGAKVVTAGQKDYAARMLQIEKQREEYYRKLGTPPGVPTMKGVTADPDNTGYGYNSIIGELGDHSVPEGWVQRPKFNDKGDVPGPPIQWQKPEDPDNAQPGSGYVPTDTTNIEDIFFYHSDHLGSTSYITDAKANITQFDAYLPYGELLVDEHSSSEEMPYKFNGKELDQETGLYYYGARYMNPVTSLWYGVDPLAEKYPSVSSLIYCFDNPIKFIDPEGMSPKSKPTIKQTLEYGMKHSKTFKKIMSLAGITLNNYNKYISFGNST</sequence>
<dbReference type="PANTHER" id="PTHR32305:SF15">
    <property type="entry name" value="PROTEIN RHSA-RELATED"/>
    <property type="match status" value="1"/>
</dbReference>
<proteinExistence type="predicted"/>
<feature type="region of interest" description="Disordered" evidence="1">
    <location>
        <begin position="121"/>
        <end position="155"/>
    </location>
</feature>
<protein>
    <submittedName>
        <fullName evidence="2">RHS repeat-associated protein</fullName>
    </submittedName>
</protein>
<dbReference type="Proteomes" id="UP000248314">
    <property type="component" value="Unassembled WGS sequence"/>
</dbReference>
<comment type="caution">
    <text evidence="2">The sequence shown here is derived from an EMBL/GenBank/DDBJ whole genome shotgun (WGS) entry which is preliminary data.</text>
</comment>
<evidence type="ECO:0000256" key="1">
    <source>
        <dbReference type="SAM" id="MobiDB-lite"/>
    </source>
</evidence>
<dbReference type="STRING" id="1122991.GCA_000613445_01759"/>
<dbReference type="Gene3D" id="2.180.10.10">
    <property type="entry name" value="RHS repeat-associated core"/>
    <property type="match status" value="1"/>
</dbReference>
<keyword evidence="3" id="KW-1185">Reference proteome</keyword>
<dbReference type="NCBIfam" id="TIGR03696">
    <property type="entry name" value="Rhs_assc_core"/>
    <property type="match status" value="1"/>
</dbReference>
<evidence type="ECO:0000313" key="3">
    <source>
        <dbReference type="Proteomes" id="UP000248314"/>
    </source>
</evidence>
<dbReference type="InterPro" id="IPR050708">
    <property type="entry name" value="T6SS_VgrG/RHS"/>
</dbReference>
<organism evidence="2 3">
    <name type="scientific">Hoylesella shahii DSM 15611 = JCM 12083</name>
    <dbReference type="NCBI Taxonomy" id="1122991"/>
    <lineage>
        <taxon>Bacteria</taxon>
        <taxon>Pseudomonadati</taxon>
        <taxon>Bacteroidota</taxon>
        <taxon>Bacteroidia</taxon>
        <taxon>Bacteroidales</taxon>
        <taxon>Prevotellaceae</taxon>
        <taxon>Hoylesella</taxon>
    </lineage>
</organism>
<dbReference type="InterPro" id="IPR022385">
    <property type="entry name" value="Rhs_assc_core"/>
</dbReference>
<gene>
    <name evidence="2" type="ORF">EJ73_01934</name>
</gene>
<dbReference type="EMBL" id="QJJX01000023">
    <property type="protein sequence ID" value="PXX21164.1"/>
    <property type="molecule type" value="Genomic_DNA"/>
</dbReference>
<dbReference type="PANTHER" id="PTHR32305">
    <property type="match status" value="1"/>
</dbReference>
<accession>A0A318HRN2</accession>
<reference evidence="2 3" key="1">
    <citation type="submission" date="2018-05" db="EMBL/GenBank/DDBJ databases">
        <title>Genomic Encyclopedia of Type Strains, Phase I: the one thousand microbial genomes (KMG-I) project.</title>
        <authorList>
            <person name="Kyrpides N."/>
        </authorList>
    </citation>
    <scope>NUCLEOTIDE SEQUENCE [LARGE SCALE GENOMIC DNA]</scope>
    <source>
        <strain evidence="2 3">DSM 15611</strain>
    </source>
</reference>